<evidence type="ECO:0000256" key="1">
    <source>
        <dbReference type="ARBA" id="ARBA00004196"/>
    </source>
</evidence>
<feature type="signal peptide" evidence="3">
    <location>
        <begin position="1"/>
        <end position="25"/>
    </location>
</feature>
<dbReference type="EMBL" id="JADING010000111">
    <property type="protein sequence ID" value="MBO8414585.1"/>
    <property type="molecule type" value="Genomic_DNA"/>
</dbReference>
<feature type="region of interest" description="Disordered" evidence="2">
    <location>
        <begin position="28"/>
        <end position="49"/>
    </location>
</feature>
<dbReference type="Pfam" id="PF09479">
    <property type="entry name" value="Flg_new"/>
    <property type="match status" value="1"/>
</dbReference>
<gene>
    <name evidence="4" type="ORF">IAC78_03865</name>
</gene>
<feature type="chain" id="PRO_5038790032" evidence="3">
    <location>
        <begin position="26"/>
        <end position="842"/>
    </location>
</feature>
<dbReference type="AlphaFoldDB" id="A0A9D9D9S9"/>
<reference evidence="4" key="2">
    <citation type="journal article" date="2021" name="PeerJ">
        <title>Extensive microbial diversity within the chicken gut microbiome revealed by metagenomics and culture.</title>
        <authorList>
            <person name="Gilroy R."/>
            <person name="Ravi A."/>
            <person name="Getino M."/>
            <person name="Pursley I."/>
            <person name="Horton D.L."/>
            <person name="Alikhan N.F."/>
            <person name="Baker D."/>
            <person name="Gharbi K."/>
            <person name="Hall N."/>
            <person name="Watson M."/>
            <person name="Adriaenssens E.M."/>
            <person name="Foster-Nyarko E."/>
            <person name="Jarju S."/>
            <person name="Secka A."/>
            <person name="Antonio M."/>
            <person name="Oren A."/>
            <person name="Chaudhuri R.R."/>
            <person name="La Ragione R."/>
            <person name="Hildebrand F."/>
            <person name="Pallen M.J."/>
        </authorList>
    </citation>
    <scope>NUCLEOTIDE SEQUENCE</scope>
    <source>
        <strain evidence="4">1748</strain>
    </source>
</reference>
<sequence length="842" mass="95875">MKRRHFSLLILASVFTLGLTSCEDAAQSSLGSSSELSTSTADPNKTIEKIEKTASTDNVDTYTITFLDGTTFTFTVTNGEDGKDGHSPVITVNENGHLVIDGEDTGVDIVGEDGHSPKVTIGTNGNWFVDDVDTGVSAKGEKGDKGEPGEDGRGIVSIKLTSSEGNVDTYTITYTDGTTSTFTVTNGKDGEQGINGEDGHSSEISISEDGYWVIDGEKTDFKATGEVTVVEEYYSVTFDLNGGEFLDFDPETYSSVAEGSSLDLPVPFRDNYSFEGWYTGRGINDGQFTSASVVSGDLSLVAKWTSIRDRYQLETEKEHNIESYYSTYYSYSLDHLSTYEKLMEFIGRVNFASDLDELSQIDVEFYKWFNSIPADQETVNSYLEGWAVRYEEYVQRFNEAGLDMVDFEDKYQNLVNESTNNQTIQSFEDIVWSMDALFSEMEDYLHQNSFDEYYRDERHNHYVSENQKFIIVFGDLYNEILNQYGYNIEEILSNLLAAQTNLEVDEYSATLEYYFSELRNNYDIYSKYSAEFTQNVISYMDLKWGEATAGLEPGSYEEYQMRFDELKNEFSGNSSDDYYFFEKYIESFHILIDELLRVNSVEFNFWTVNPFNFFDGANPETYSALLGDTVDISSYVKQYEENGFVLEGIYLNYDNNNAVFSEPLDPSCYSIENCELYVSDEYFDPMHDNYYFLYFKYSVSDASLARDALLDTVLEFEGQIDQAYEMNGLEPTDFSEEFAAVKEKVGLVTDQTTYDEAYNEVESLYMDITIDIGIKMYDLEVAKLLETYPTLVDDPLYEETMAQYENLKESLISATSFEEMNSYMYEIGNLIQVVQKYAESLA</sequence>
<protein>
    <submittedName>
        <fullName evidence="4">InlB B-repeat-containing protein</fullName>
    </submittedName>
</protein>
<comment type="caution">
    <text evidence="4">The sequence shown here is derived from an EMBL/GenBank/DDBJ whole genome shotgun (WGS) entry which is preliminary data.</text>
</comment>
<dbReference type="GO" id="GO:0030313">
    <property type="term" value="C:cell envelope"/>
    <property type="evidence" value="ECO:0007669"/>
    <property type="project" value="UniProtKB-SubCell"/>
</dbReference>
<feature type="compositionally biased region" description="Low complexity" evidence="2">
    <location>
        <begin position="28"/>
        <end position="40"/>
    </location>
</feature>
<dbReference type="Gene3D" id="2.60.40.4270">
    <property type="entry name" value="Listeria-Bacteroides repeat domain"/>
    <property type="match status" value="1"/>
</dbReference>
<dbReference type="Proteomes" id="UP000823629">
    <property type="component" value="Unassembled WGS sequence"/>
</dbReference>
<comment type="subcellular location">
    <subcellularLocation>
        <location evidence="1">Cell envelope</location>
    </subcellularLocation>
</comment>
<dbReference type="PROSITE" id="PS51257">
    <property type="entry name" value="PROKAR_LIPOPROTEIN"/>
    <property type="match status" value="1"/>
</dbReference>
<evidence type="ECO:0000313" key="4">
    <source>
        <dbReference type="EMBL" id="MBO8414585.1"/>
    </source>
</evidence>
<keyword evidence="3" id="KW-0732">Signal</keyword>
<name>A0A9D9D9S9_9BACL</name>
<proteinExistence type="predicted"/>
<accession>A0A9D9D9S9</accession>
<evidence type="ECO:0000256" key="2">
    <source>
        <dbReference type="SAM" id="MobiDB-lite"/>
    </source>
</evidence>
<dbReference type="InterPro" id="IPR013378">
    <property type="entry name" value="InlB-like_B-rpt"/>
</dbReference>
<organism evidence="4 5">
    <name type="scientific">Candidatus Scatoplasma merdavium</name>
    <dbReference type="NCBI Taxonomy" id="2840932"/>
    <lineage>
        <taxon>Bacteria</taxon>
        <taxon>Bacillati</taxon>
        <taxon>Bacillota</taxon>
        <taxon>Bacilli</taxon>
        <taxon>Bacillales</taxon>
        <taxon>Candidatus Scatoplasma</taxon>
    </lineage>
</organism>
<dbReference type="NCBIfam" id="TIGR02543">
    <property type="entry name" value="List_Bact_rpt"/>
    <property type="match status" value="1"/>
</dbReference>
<dbReference type="InterPro" id="IPR042229">
    <property type="entry name" value="Listeria/Bacterioides_rpt_sf"/>
</dbReference>
<reference evidence="4" key="1">
    <citation type="submission" date="2020-10" db="EMBL/GenBank/DDBJ databases">
        <authorList>
            <person name="Gilroy R."/>
        </authorList>
    </citation>
    <scope>NUCLEOTIDE SEQUENCE</scope>
    <source>
        <strain evidence="4">1748</strain>
    </source>
</reference>
<feature type="region of interest" description="Disordered" evidence="2">
    <location>
        <begin position="184"/>
        <end position="203"/>
    </location>
</feature>
<evidence type="ECO:0000313" key="5">
    <source>
        <dbReference type="Proteomes" id="UP000823629"/>
    </source>
</evidence>
<evidence type="ECO:0000256" key="3">
    <source>
        <dbReference type="SAM" id="SignalP"/>
    </source>
</evidence>